<evidence type="ECO:0000259" key="1">
    <source>
        <dbReference type="Pfam" id="PF02317"/>
    </source>
</evidence>
<dbReference type="Gene3D" id="3.40.50.720">
    <property type="entry name" value="NAD(P)-binding Rossmann-like Domain"/>
    <property type="match status" value="1"/>
</dbReference>
<keyword evidence="3" id="KW-1185">Reference proteome</keyword>
<evidence type="ECO:0000313" key="3">
    <source>
        <dbReference type="Proteomes" id="UP000789375"/>
    </source>
</evidence>
<dbReference type="InterPro" id="IPR008927">
    <property type="entry name" value="6-PGluconate_DH-like_C_sf"/>
</dbReference>
<dbReference type="Proteomes" id="UP000789375">
    <property type="component" value="Unassembled WGS sequence"/>
</dbReference>
<reference evidence="2" key="1">
    <citation type="submission" date="2021-06" db="EMBL/GenBank/DDBJ databases">
        <authorList>
            <person name="Kallberg Y."/>
            <person name="Tangrot J."/>
            <person name="Rosling A."/>
        </authorList>
    </citation>
    <scope>NUCLEOTIDE SEQUENCE</scope>
    <source>
        <strain evidence="2">87-6 pot B 2015</strain>
    </source>
</reference>
<gene>
    <name evidence="2" type="ORF">FMOSSE_LOCUS8773</name>
</gene>
<dbReference type="Gene3D" id="1.10.1040.10">
    <property type="entry name" value="N-(1-d-carboxylethyl)-l-norvaline Dehydrogenase, domain 2"/>
    <property type="match status" value="1"/>
</dbReference>
<protein>
    <submittedName>
        <fullName evidence="2">12865_t:CDS:1</fullName>
    </submittedName>
</protein>
<evidence type="ECO:0000313" key="2">
    <source>
        <dbReference type="EMBL" id="CAG8597585.1"/>
    </source>
</evidence>
<dbReference type="AlphaFoldDB" id="A0A9N9CET8"/>
<dbReference type="InterPro" id="IPR003421">
    <property type="entry name" value="Opine_DH"/>
</dbReference>
<comment type="caution">
    <text evidence="2">The sequence shown here is derived from an EMBL/GenBank/DDBJ whole genome shotgun (WGS) entry which is preliminary data.</text>
</comment>
<feature type="domain" description="Opine dehydrogenase" evidence="1">
    <location>
        <begin position="157"/>
        <end position="354"/>
    </location>
</feature>
<dbReference type="PANTHER" id="PTHR38015">
    <property type="entry name" value="BLR6086 PROTEIN"/>
    <property type="match status" value="1"/>
</dbReference>
<dbReference type="InterPro" id="IPR051729">
    <property type="entry name" value="Opine/Lysopine_DH"/>
</dbReference>
<dbReference type="PANTHER" id="PTHR38015:SF1">
    <property type="entry name" value="OPINE DEHYDROGENASE DOMAIN-CONTAINING PROTEIN"/>
    <property type="match status" value="1"/>
</dbReference>
<name>A0A9N9CET8_FUNMO</name>
<dbReference type="GO" id="GO:0016491">
    <property type="term" value="F:oxidoreductase activity"/>
    <property type="evidence" value="ECO:0007669"/>
    <property type="project" value="InterPro"/>
</dbReference>
<dbReference type="Pfam" id="PF02317">
    <property type="entry name" value="Octopine_DH"/>
    <property type="match status" value="1"/>
</dbReference>
<dbReference type="SUPFAM" id="SSF48179">
    <property type="entry name" value="6-phosphogluconate dehydrogenase C-terminal domain-like"/>
    <property type="match status" value="1"/>
</dbReference>
<sequence length="388" mass="43672">MLAVTDNISQKTQRQPSKVVITIVGGGNCSHIMAGIFGSNPNYEVRLLTRRPKEWNSQITVEFKLNKPKWIIISSLILTSYVISPFVSPGSYLGTVFAQGGFQYKVKQAFNEAYGKCAVLLGHKQYLFVAKLPTQCPNASKFYVEMKKLFAIPVRPLSNFLSITLTPSNQIIHPARMFGLFGKDFNDDKENDVLYQREPYFYGELDDRSADLMQRQSDELQALKNESLARSPDLDLSSVMDLKERIVEMYATEVDDTSTLRSTISTNVGWTQLKCPMVPIYSSVKPDSSSPSCPIESREKSKGVILKGYKPDFSTRYMWDDIPYGLVVLRSVASLLNVEVPCIDEVLYWEQSVMGKEYLVDGELIGKDIHETGAVSNFGILSPEELFE</sequence>
<organism evidence="2 3">
    <name type="scientific">Funneliformis mosseae</name>
    <name type="common">Endomycorrhizal fungus</name>
    <name type="synonym">Glomus mosseae</name>
    <dbReference type="NCBI Taxonomy" id="27381"/>
    <lineage>
        <taxon>Eukaryota</taxon>
        <taxon>Fungi</taxon>
        <taxon>Fungi incertae sedis</taxon>
        <taxon>Mucoromycota</taxon>
        <taxon>Glomeromycotina</taxon>
        <taxon>Glomeromycetes</taxon>
        <taxon>Glomerales</taxon>
        <taxon>Glomeraceae</taxon>
        <taxon>Funneliformis</taxon>
    </lineage>
</organism>
<proteinExistence type="predicted"/>
<dbReference type="EMBL" id="CAJVPP010002367">
    <property type="protein sequence ID" value="CAG8597585.1"/>
    <property type="molecule type" value="Genomic_DNA"/>
</dbReference>
<accession>A0A9N9CET8</accession>
<dbReference type="InterPro" id="IPR013328">
    <property type="entry name" value="6PGD_dom2"/>
</dbReference>